<name>A0ABW5EJ83_9BURK</name>
<protein>
    <submittedName>
        <fullName evidence="1">DUF3164 family protein</fullName>
    </submittedName>
</protein>
<dbReference type="Proteomes" id="UP001597287">
    <property type="component" value="Unassembled WGS sequence"/>
</dbReference>
<accession>A0ABW5EJ83</accession>
<evidence type="ECO:0000313" key="1">
    <source>
        <dbReference type="EMBL" id="MFD2318005.1"/>
    </source>
</evidence>
<gene>
    <name evidence="1" type="ORF">ACFSPV_04770</name>
</gene>
<reference evidence="2" key="1">
    <citation type="journal article" date="2019" name="Int. J. Syst. Evol. Microbiol.">
        <title>The Global Catalogue of Microorganisms (GCM) 10K type strain sequencing project: providing services to taxonomists for standard genome sequencing and annotation.</title>
        <authorList>
            <consortium name="The Broad Institute Genomics Platform"/>
            <consortium name="The Broad Institute Genome Sequencing Center for Infectious Disease"/>
            <person name="Wu L."/>
            <person name="Ma J."/>
        </authorList>
    </citation>
    <scope>NUCLEOTIDE SEQUENCE [LARGE SCALE GENOMIC DNA]</scope>
    <source>
        <strain evidence="2">CCUG 62793</strain>
    </source>
</reference>
<dbReference type="InterPro" id="IPR021505">
    <property type="entry name" value="Phage_B3_Orf6"/>
</dbReference>
<keyword evidence="2" id="KW-1185">Reference proteome</keyword>
<organism evidence="1 2">
    <name type="scientific">Delftia deserti</name>
    <dbReference type="NCBI Taxonomy" id="1651218"/>
    <lineage>
        <taxon>Bacteria</taxon>
        <taxon>Pseudomonadati</taxon>
        <taxon>Pseudomonadota</taxon>
        <taxon>Betaproteobacteria</taxon>
        <taxon>Burkholderiales</taxon>
        <taxon>Comamonadaceae</taxon>
        <taxon>Delftia</taxon>
    </lineage>
</organism>
<dbReference type="EMBL" id="JBHUIG010000003">
    <property type="protein sequence ID" value="MFD2318005.1"/>
    <property type="molecule type" value="Genomic_DNA"/>
</dbReference>
<evidence type="ECO:0000313" key="2">
    <source>
        <dbReference type="Proteomes" id="UP001597287"/>
    </source>
</evidence>
<sequence>MSQQTIPETIPAAMGVPEGYRKNASGHLVPLAQIKEQDLLRDEVVVRLAGRALALNKALAEFKRDALAEIDDLVRICGDRYGAQLGGPKGNVQAASFDGAFKLIRSTAERIAFTEEIEAAKALINNCIIRWSEGADDKIRVLVDRAFRTDSKGQIKTSAVLELLRLEIQDDEWKRAMTAIRDSIQNTGTAVYIRVYQRNENTGAHDAIVLDLAAV</sequence>
<dbReference type="Pfam" id="PF11363">
    <property type="entry name" value="DUF3164"/>
    <property type="match status" value="1"/>
</dbReference>
<proteinExistence type="predicted"/>
<dbReference type="RefSeq" id="WP_380104730.1">
    <property type="nucleotide sequence ID" value="NZ_JBHSIH010000001.1"/>
</dbReference>
<comment type="caution">
    <text evidence="1">The sequence shown here is derived from an EMBL/GenBank/DDBJ whole genome shotgun (WGS) entry which is preliminary data.</text>
</comment>